<sequence length="316" mass="34551">IQAREVDTVPIRSSEPVTITIHVIDINDNPPQFEQPIYTVNVSTFGDERPVVKVLATDPDSGVFGQITYRILQVTNGAEGRFRYDDPTNTLYVNGDLTPGERYQVVIEATDGGGKSSQAIVVVLATHSVFSLASLAPLPGMETFVPNPAAFVTTPSVVTSAEVEETIQTFVTEVAENTPVNTVVVSLGGDSVNDDVYFTIAGGNNEEKFAINEKTGTITTVGEFDRERTAMYSLQIDTRSRHPDQHLYWTLVQISVLDVNDNSPHFVGAQPIRLRLSVDNLDQLTANMVIGKVMVEDPDADDNGRLELRVAPDMNR</sequence>
<dbReference type="InterPro" id="IPR015919">
    <property type="entry name" value="Cadherin-like_sf"/>
</dbReference>
<feature type="domain" description="Cadherin" evidence="8">
    <location>
        <begin position="51"/>
        <end position="139"/>
    </location>
</feature>
<dbReference type="GO" id="GO:0005886">
    <property type="term" value="C:plasma membrane"/>
    <property type="evidence" value="ECO:0007669"/>
    <property type="project" value="InterPro"/>
</dbReference>
<dbReference type="SUPFAM" id="SSF49313">
    <property type="entry name" value="Cadherin-like"/>
    <property type="match status" value="3"/>
</dbReference>
<dbReference type="PRINTS" id="PR00205">
    <property type="entry name" value="CADHERIN"/>
</dbReference>
<dbReference type="Pfam" id="PF00028">
    <property type="entry name" value="Cadherin"/>
    <property type="match status" value="2"/>
</dbReference>
<dbReference type="SMART" id="SM00112">
    <property type="entry name" value="CA"/>
    <property type="match status" value="2"/>
</dbReference>
<dbReference type="PANTHER" id="PTHR24026:SF133">
    <property type="entry name" value="CADHERIN-RELATED FAMILY MEMBER 2"/>
    <property type="match status" value="1"/>
</dbReference>
<name>A0A2G9TL22_TELCI</name>
<evidence type="ECO:0000256" key="2">
    <source>
        <dbReference type="ARBA" id="ARBA00022692"/>
    </source>
</evidence>
<dbReference type="CDD" id="cd11304">
    <property type="entry name" value="Cadherin_repeat"/>
    <property type="match status" value="2"/>
</dbReference>
<organism evidence="9 10">
    <name type="scientific">Teladorsagia circumcincta</name>
    <name type="common">Brown stomach worm</name>
    <name type="synonym">Ostertagia circumcincta</name>
    <dbReference type="NCBI Taxonomy" id="45464"/>
    <lineage>
        <taxon>Eukaryota</taxon>
        <taxon>Metazoa</taxon>
        <taxon>Ecdysozoa</taxon>
        <taxon>Nematoda</taxon>
        <taxon>Chromadorea</taxon>
        <taxon>Rhabditida</taxon>
        <taxon>Rhabditina</taxon>
        <taxon>Rhabditomorpha</taxon>
        <taxon>Strongyloidea</taxon>
        <taxon>Trichostrongylidae</taxon>
        <taxon>Teladorsagia</taxon>
    </lineage>
</organism>
<protein>
    <submittedName>
        <fullName evidence="9">Cadherin domain protein</fullName>
    </submittedName>
</protein>
<evidence type="ECO:0000256" key="6">
    <source>
        <dbReference type="ARBA" id="ARBA00023136"/>
    </source>
</evidence>
<dbReference type="PROSITE" id="PS00232">
    <property type="entry name" value="CADHERIN_1"/>
    <property type="match status" value="2"/>
</dbReference>
<evidence type="ECO:0000256" key="1">
    <source>
        <dbReference type="ARBA" id="ARBA00004370"/>
    </source>
</evidence>
<evidence type="ECO:0000256" key="3">
    <source>
        <dbReference type="ARBA" id="ARBA00022737"/>
    </source>
</evidence>
<evidence type="ECO:0000313" key="9">
    <source>
        <dbReference type="EMBL" id="PIO58635.1"/>
    </source>
</evidence>
<reference evidence="9 10" key="1">
    <citation type="submission" date="2015-09" db="EMBL/GenBank/DDBJ databases">
        <title>Draft genome of the parasitic nematode Teladorsagia circumcincta isolate WARC Sus (inbred).</title>
        <authorList>
            <person name="Mitreva M."/>
        </authorList>
    </citation>
    <scope>NUCLEOTIDE SEQUENCE [LARGE SCALE GENOMIC DNA]</scope>
    <source>
        <strain evidence="9 10">S</strain>
    </source>
</reference>
<dbReference type="Proteomes" id="UP000230423">
    <property type="component" value="Unassembled WGS sequence"/>
</dbReference>
<dbReference type="InterPro" id="IPR002126">
    <property type="entry name" value="Cadherin-like_dom"/>
</dbReference>
<dbReference type="PANTHER" id="PTHR24026">
    <property type="entry name" value="FAT ATYPICAL CADHERIN-RELATED"/>
    <property type="match status" value="1"/>
</dbReference>
<evidence type="ECO:0000259" key="8">
    <source>
        <dbReference type="PROSITE" id="PS50268"/>
    </source>
</evidence>
<dbReference type="Gene3D" id="2.60.40.60">
    <property type="entry name" value="Cadherins"/>
    <property type="match status" value="3"/>
</dbReference>
<proteinExistence type="predicted"/>
<dbReference type="EMBL" id="KZ360470">
    <property type="protein sequence ID" value="PIO58635.1"/>
    <property type="molecule type" value="Genomic_DNA"/>
</dbReference>
<keyword evidence="2" id="KW-0812">Transmembrane</keyword>
<evidence type="ECO:0000256" key="4">
    <source>
        <dbReference type="ARBA" id="ARBA00022837"/>
    </source>
</evidence>
<evidence type="ECO:0000256" key="7">
    <source>
        <dbReference type="PROSITE-ProRule" id="PRU00043"/>
    </source>
</evidence>
<dbReference type="OrthoDB" id="6252479at2759"/>
<feature type="domain" description="Cadherin" evidence="8">
    <location>
        <begin position="166"/>
        <end position="266"/>
    </location>
</feature>
<dbReference type="GO" id="GO:0005509">
    <property type="term" value="F:calcium ion binding"/>
    <property type="evidence" value="ECO:0007669"/>
    <property type="project" value="UniProtKB-UniRule"/>
</dbReference>
<evidence type="ECO:0000313" key="10">
    <source>
        <dbReference type="Proteomes" id="UP000230423"/>
    </source>
</evidence>
<evidence type="ECO:0000256" key="5">
    <source>
        <dbReference type="ARBA" id="ARBA00022989"/>
    </source>
</evidence>
<dbReference type="PROSITE" id="PS50268">
    <property type="entry name" value="CADHERIN_2"/>
    <property type="match status" value="3"/>
</dbReference>
<keyword evidence="6" id="KW-0472">Membrane</keyword>
<comment type="subcellular location">
    <subcellularLocation>
        <location evidence="1">Membrane</location>
    </subcellularLocation>
</comment>
<feature type="non-terminal residue" evidence="9">
    <location>
        <position position="1"/>
    </location>
</feature>
<dbReference type="AlphaFoldDB" id="A0A2G9TL22"/>
<dbReference type="GO" id="GO:0007156">
    <property type="term" value="P:homophilic cell adhesion via plasma membrane adhesion molecules"/>
    <property type="evidence" value="ECO:0007669"/>
    <property type="project" value="InterPro"/>
</dbReference>
<keyword evidence="10" id="KW-1185">Reference proteome</keyword>
<keyword evidence="3" id="KW-0677">Repeat</keyword>
<accession>A0A2G9TL22</accession>
<dbReference type="InterPro" id="IPR020894">
    <property type="entry name" value="Cadherin_CS"/>
</dbReference>
<gene>
    <name evidence="9" type="ORF">TELCIR_19925</name>
</gene>
<feature type="domain" description="Cadherin" evidence="8">
    <location>
        <begin position="14"/>
        <end position="33"/>
    </location>
</feature>
<keyword evidence="5" id="KW-1133">Transmembrane helix</keyword>
<keyword evidence="4 7" id="KW-0106">Calcium</keyword>